<evidence type="ECO:0000313" key="2">
    <source>
        <dbReference type="EMBL" id="EOA06712.1"/>
    </source>
</evidence>
<reference evidence="2 3" key="1">
    <citation type="journal article" date="2013" name="Front. Microbiol.">
        <title>The genome of the endophytic bacterium H. frisingense GSF30(T) identifies diverse strategies in the Herbaspirillum genus to interact with plants.</title>
        <authorList>
            <person name="Straub D."/>
            <person name="Rothballer M."/>
            <person name="Hartmann A."/>
            <person name="Ludewig U."/>
        </authorList>
    </citation>
    <scope>NUCLEOTIDE SEQUENCE [LARGE SCALE GENOMIC DNA]</scope>
    <source>
        <strain evidence="2 3">GSF30</strain>
    </source>
</reference>
<dbReference type="PANTHER" id="PTHR42673:SF21">
    <property type="entry name" value="GLUTATHIONE S-TRANSFERASE YFCF"/>
    <property type="match status" value="1"/>
</dbReference>
<dbReference type="SFLD" id="SFLDS00019">
    <property type="entry name" value="Glutathione_Transferase_(cytos"/>
    <property type="match status" value="1"/>
</dbReference>
<dbReference type="Gene3D" id="3.40.30.10">
    <property type="entry name" value="Glutaredoxin"/>
    <property type="match status" value="1"/>
</dbReference>
<dbReference type="SUPFAM" id="SSF52833">
    <property type="entry name" value="Thioredoxin-like"/>
    <property type="match status" value="1"/>
</dbReference>
<dbReference type="Pfam" id="PF14834">
    <property type="entry name" value="GST_C_4"/>
    <property type="match status" value="1"/>
</dbReference>
<dbReference type="CDD" id="cd03195">
    <property type="entry name" value="GST_C_4"/>
    <property type="match status" value="1"/>
</dbReference>
<sequence length="228" mass="24886">MQNSFTGLQIAGAFPATADNALQLYADAQYASPYAMSVFVALREKQLPFTLQTVDLDAAANLAPAYAELSLTARVPTLLHGTLALSESSAITEYLDEVFAGPRLYPQDPAQRARARQVQAWLRSDLMPIREERNTQVLFYGAKKAPLTAAGQAAASRLFRFAESLLAPGASSLFDGWSIADTDLALMLNRLALHGDPVPEALLRYAQVQWQRPAVQEWVALQRPPLAS</sequence>
<dbReference type="InterPro" id="IPR004045">
    <property type="entry name" value="Glutathione_S-Trfase_N"/>
</dbReference>
<evidence type="ECO:0000259" key="1">
    <source>
        <dbReference type="PROSITE" id="PS50404"/>
    </source>
</evidence>
<comment type="caution">
    <text evidence="2">The sequence shown here is derived from an EMBL/GenBank/DDBJ whole genome shotgun (WGS) entry which is preliminary data.</text>
</comment>
<dbReference type="NCBIfam" id="NF011693">
    <property type="entry name" value="PRK15113.1"/>
    <property type="match status" value="1"/>
</dbReference>
<dbReference type="EMBL" id="AEEC02000001">
    <property type="protein sequence ID" value="EOA06712.1"/>
    <property type="molecule type" value="Genomic_DNA"/>
</dbReference>
<dbReference type="GO" id="GO:0016034">
    <property type="term" value="F:maleylacetoacetate isomerase activity"/>
    <property type="evidence" value="ECO:0007669"/>
    <property type="project" value="TreeGrafter"/>
</dbReference>
<proteinExistence type="predicted"/>
<evidence type="ECO:0000313" key="3">
    <source>
        <dbReference type="Proteomes" id="UP000006772"/>
    </source>
</evidence>
<dbReference type="Gene3D" id="1.20.1050.10">
    <property type="match status" value="1"/>
</dbReference>
<dbReference type="GO" id="GO:0006559">
    <property type="term" value="P:L-phenylalanine catabolic process"/>
    <property type="evidence" value="ECO:0007669"/>
    <property type="project" value="TreeGrafter"/>
</dbReference>
<feature type="domain" description="GST N-terminal" evidence="1">
    <location>
        <begin position="22"/>
        <end position="103"/>
    </location>
</feature>
<dbReference type="PROSITE" id="PS50404">
    <property type="entry name" value="GST_NTER"/>
    <property type="match status" value="1"/>
</dbReference>
<dbReference type="CDD" id="cd00570">
    <property type="entry name" value="GST_N_family"/>
    <property type="match status" value="1"/>
</dbReference>
<dbReference type="Proteomes" id="UP000006772">
    <property type="component" value="Unassembled WGS sequence"/>
</dbReference>
<dbReference type="InterPro" id="IPR036282">
    <property type="entry name" value="Glutathione-S-Trfase_C_sf"/>
</dbReference>
<accession>A0AAI9N5W8</accession>
<gene>
    <name evidence="2" type="ORF">HFRIS_000325</name>
</gene>
<name>A0AAI9N5W8_9BURK</name>
<dbReference type="SFLD" id="SFLDG00358">
    <property type="entry name" value="Main_(cytGST)"/>
    <property type="match status" value="1"/>
</dbReference>
<dbReference type="InterPro" id="IPR040079">
    <property type="entry name" value="Glutathione_S-Trfase"/>
</dbReference>
<organism evidence="2 3">
    <name type="scientific">Herbaspirillum frisingense GSF30</name>
    <dbReference type="NCBI Taxonomy" id="864073"/>
    <lineage>
        <taxon>Bacteria</taxon>
        <taxon>Pseudomonadati</taxon>
        <taxon>Pseudomonadota</taxon>
        <taxon>Betaproteobacteria</taxon>
        <taxon>Burkholderiales</taxon>
        <taxon>Oxalobacteraceae</taxon>
        <taxon>Herbaspirillum</taxon>
    </lineage>
</organism>
<dbReference type="SUPFAM" id="SSF47616">
    <property type="entry name" value="GST C-terminal domain-like"/>
    <property type="match status" value="1"/>
</dbReference>
<dbReference type="GO" id="GO:0004364">
    <property type="term" value="F:glutathione transferase activity"/>
    <property type="evidence" value="ECO:0007669"/>
    <property type="project" value="TreeGrafter"/>
</dbReference>
<dbReference type="InterPro" id="IPR034338">
    <property type="entry name" value="GST_4_C"/>
</dbReference>
<dbReference type="PANTHER" id="PTHR42673">
    <property type="entry name" value="MALEYLACETOACETATE ISOMERASE"/>
    <property type="match status" value="1"/>
</dbReference>
<dbReference type="RefSeq" id="WP_006461187.1">
    <property type="nucleotide sequence ID" value="NZ_AEEC02000001.1"/>
</dbReference>
<protein>
    <submittedName>
        <fullName evidence="2">Glutathione S-transferase</fullName>
    </submittedName>
</protein>
<dbReference type="AlphaFoldDB" id="A0AAI9N5W8"/>
<dbReference type="GO" id="GO:0006749">
    <property type="term" value="P:glutathione metabolic process"/>
    <property type="evidence" value="ECO:0007669"/>
    <property type="project" value="TreeGrafter"/>
</dbReference>
<dbReference type="Pfam" id="PF13409">
    <property type="entry name" value="GST_N_2"/>
    <property type="match status" value="1"/>
</dbReference>
<dbReference type="InterPro" id="IPR036249">
    <property type="entry name" value="Thioredoxin-like_sf"/>
</dbReference>